<dbReference type="EMBL" id="BQNB010013086">
    <property type="protein sequence ID" value="GJT11661.1"/>
    <property type="molecule type" value="Genomic_DNA"/>
</dbReference>
<organism evidence="1 2">
    <name type="scientific">Tanacetum coccineum</name>
    <dbReference type="NCBI Taxonomy" id="301880"/>
    <lineage>
        <taxon>Eukaryota</taxon>
        <taxon>Viridiplantae</taxon>
        <taxon>Streptophyta</taxon>
        <taxon>Embryophyta</taxon>
        <taxon>Tracheophyta</taxon>
        <taxon>Spermatophyta</taxon>
        <taxon>Magnoliopsida</taxon>
        <taxon>eudicotyledons</taxon>
        <taxon>Gunneridae</taxon>
        <taxon>Pentapetalae</taxon>
        <taxon>asterids</taxon>
        <taxon>campanulids</taxon>
        <taxon>Asterales</taxon>
        <taxon>Asteraceae</taxon>
        <taxon>Asteroideae</taxon>
        <taxon>Anthemideae</taxon>
        <taxon>Anthemidinae</taxon>
        <taxon>Tanacetum</taxon>
    </lineage>
</organism>
<proteinExistence type="predicted"/>
<evidence type="ECO:0000313" key="2">
    <source>
        <dbReference type="Proteomes" id="UP001151760"/>
    </source>
</evidence>
<reference evidence="1" key="2">
    <citation type="submission" date="2022-01" db="EMBL/GenBank/DDBJ databases">
        <authorList>
            <person name="Yamashiro T."/>
            <person name="Shiraishi A."/>
            <person name="Satake H."/>
            <person name="Nakayama K."/>
        </authorList>
    </citation>
    <scope>NUCLEOTIDE SEQUENCE</scope>
</reference>
<name>A0ABQ5B9V9_9ASTR</name>
<evidence type="ECO:0000313" key="1">
    <source>
        <dbReference type="EMBL" id="GJT11661.1"/>
    </source>
</evidence>
<gene>
    <name evidence="1" type="ORF">Tco_0858703</name>
</gene>
<reference evidence="1" key="1">
    <citation type="journal article" date="2022" name="Int. J. Mol. Sci.">
        <title>Draft Genome of Tanacetum Coccineum: Genomic Comparison of Closely Related Tanacetum-Family Plants.</title>
        <authorList>
            <person name="Yamashiro T."/>
            <person name="Shiraishi A."/>
            <person name="Nakayama K."/>
            <person name="Satake H."/>
        </authorList>
    </citation>
    <scope>NUCLEOTIDE SEQUENCE</scope>
</reference>
<sequence length="372" mass="42848">MFKVKEEQNGRKRYKARLVVKGFQQKRGEPSYVGALNDTSTQHKSEGFQLAGQKENLECRFLTQEGERKSIRIKLVTLPHELGIGRRNCLFISKKLRANKRESRSIVLRFQGFNAEGKTSYGDQYLHMGNDSIMYAVRCTRPRFCGVCSNLGQSVFKNRGQSTGFAVKHFYKYLRNTKDYVFSIWRISRYRKLDVTGAVDWMKVQEADYHCDACDPIEYMALLPSEACNGISSLDRSSFFRLCRDVTQIEGNFVWTDSSTKAMIKDRFSEKQVLGYVLTVGVTTVEWESRLQKSITIRASIVRILISERSLSLLKILGTKSLAVMFTRERGYSQFNDVSSGYLDTLYRKSPSPAFGWCSVFRMFNSTERLEQ</sequence>
<keyword evidence="2" id="KW-1185">Reference proteome</keyword>
<accession>A0ABQ5B9V9</accession>
<dbReference type="Proteomes" id="UP001151760">
    <property type="component" value="Unassembled WGS sequence"/>
</dbReference>
<comment type="caution">
    <text evidence="1">The sequence shown here is derived from an EMBL/GenBank/DDBJ whole genome shotgun (WGS) entry which is preliminary data.</text>
</comment>
<protein>
    <submittedName>
        <fullName evidence="1">Uncharacterized protein</fullName>
    </submittedName>
</protein>